<feature type="site" description="Lowers pKa of active site Tyr" evidence="7">
    <location>
        <position position="76"/>
    </location>
</feature>
<name>A0A328AD54_9CAUL</name>
<protein>
    <submittedName>
        <fullName evidence="9">Aldo/keto reductase</fullName>
    </submittedName>
</protein>
<dbReference type="FunFam" id="3.20.20.100:FF:000002">
    <property type="entry name" value="2,5-diketo-D-gluconic acid reductase A"/>
    <property type="match status" value="1"/>
</dbReference>
<feature type="active site" description="Proton donor" evidence="5">
    <location>
        <position position="51"/>
    </location>
</feature>
<keyword evidence="10" id="KW-1185">Reference proteome</keyword>
<dbReference type="InterPro" id="IPR036812">
    <property type="entry name" value="NAD(P)_OxRdtase_dom_sf"/>
</dbReference>
<keyword evidence="2" id="KW-0521">NADP</keyword>
<comment type="similarity">
    <text evidence="1">Belongs to the aldo/keto reductase family.</text>
</comment>
<dbReference type="PROSITE" id="PS00062">
    <property type="entry name" value="ALDOKETO_REDUCTASE_2"/>
    <property type="match status" value="1"/>
</dbReference>
<feature type="domain" description="NADP-dependent oxidoreductase" evidence="8">
    <location>
        <begin position="18"/>
        <end position="261"/>
    </location>
</feature>
<evidence type="ECO:0000256" key="7">
    <source>
        <dbReference type="PIRSR" id="PIRSR000097-3"/>
    </source>
</evidence>
<dbReference type="InterPro" id="IPR018170">
    <property type="entry name" value="Aldo/ket_reductase_CS"/>
</dbReference>
<dbReference type="AlphaFoldDB" id="A0A328AD54"/>
<evidence type="ECO:0000256" key="5">
    <source>
        <dbReference type="PIRSR" id="PIRSR000097-1"/>
    </source>
</evidence>
<dbReference type="PANTHER" id="PTHR43827">
    <property type="entry name" value="2,5-DIKETO-D-GLUCONIC ACID REDUCTASE"/>
    <property type="match status" value="1"/>
</dbReference>
<dbReference type="PANTHER" id="PTHR43827:SF3">
    <property type="entry name" value="NADP-DEPENDENT OXIDOREDUCTASE DOMAIN-CONTAINING PROTEIN"/>
    <property type="match status" value="1"/>
</dbReference>
<keyword evidence="3" id="KW-0560">Oxidoreductase</keyword>
<organism evidence="9 10">
    <name type="scientific">Phenylobacterium deserti</name>
    <dbReference type="NCBI Taxonomy" id="1914756"/>
    <lineage>
        <taxon>Bacteria</taxon>
        <taxon>Pseudomonadati</taxon>
        <taxon>Pseudomonadota</taxon>
        <taxon>Alphaproteobacteria</taxon>
        <taxon>Caulobacterales</taxon>
        <taxon>Caulobacteraceae</taxon>
        <taxon>Phenylobacterium</taxon>
    </lineage>
</organism>
<dbReference type="OrthoDB" id="9804790at2"/>
<dbReference type="InterPro" id="IPR023210">
    <property type="entry name" value="NADP_OxRdtase_dom"/>
</dbReference>
<evidence type="ECO:0000256" key="6">
    <source>
        <dbReference type="PIRSR" id="PIRSR000097-2"/>
    </source>
</evidence>
<dbReference type="SUPFAM" id="SSF51430">
    <property type="entry name" value="NAD(P)-linked oxidoreductase"/>
    <property type="match status" value="1"/>
</dbReference>
<dbReference type="PIRSF" id="PIRSF000097">
    <property type="entry name" value="AKR"/>
    <property type="match status" value="1"/>
</dbReference>
<evidence type="ECO:0000313" key="9">
    <source>
        <dbReference type="EMBL" id="RAK52437.1"/>
    </source>
</evidence>
<dbReference type="InterPro" id="IPR020471">
    <property type="entry name" value="AKR"/>
</dbReference>
<comment type="catalytic activity">
    <reaction evidence="4">
        <text>hydroxyacetone + NADP(+) = methylglyoxal + NADPH + H(+)</text>
        <dbReference type="Rhea" id="RHEA:27986"/>
        <dbReference type="ChEBI" id="CHEBI:15378"/>
        <dbReference type="ChEBI" id="CHEBI:17158"/>
        <dbReference type="ChEBI" id="CHEBI:27957"/>
        <dbReference type="ChEBI" id="CHEBI:57783"/>
        <dbReference type="ChEBI" id="CHEBI:58349"/>
    </reaction>
</comment>
<evidence type="ECO:0000313" key="10">
    <source>
        <dbReference type="Proteomes" id="UP000249725"/>
    </source>
</evidence>
<dbReference type="EMBL" id="QFYR01000003">
    <property type="protein sequence ID" value="RAK52437.1"/>
    <property type="molecule type" value="Genomic_DNA"/>
</dbReference>
<dbReference type="GO" id="GO:0016616">
    <property type="term" value="F:oxidoreductase activity, acting on the CH-OH group of donors, NAD or NADP as acceptor"/>
    <property type="evidence" value="ECO:0007669"/>
    <property type="project" value="UniProtKB-ARBA"/>
</dbReference>
<evidence type="ECO:0000259" key="8">
    <source>
        <dbReference type="Pfam" id="PF00248"/>
    </source>
</evidence>
<accession>A0A328AD54</accession>
<evidence type="ECO:0000256" key="4">
    <source>
        <dbReference type="ARBA" id="ARBA00049445"/>
    </source>
</evidence>
<evidence type="ECO:0000256" key="2">
    <source>
        <dbReference type="ARBA" id="ARBA00022857"/>
    </source>
</evidence>
<dbReference type="PROSITE" id="PS00063">
    <property type="entry name" value="ALDOKETO_REDUCTASE_3"/>
    <property type="match status" value="1"/>
</dbReference>
<dbReference type="Gene3D" id="3.20.20.100">
    <property type="entry name" value="NADP-dependent oxidoreductase domain"/>
    <property type="match status" value="1"/>
</dbReference>
<evidence type="ECO:0000256" key="1">
    <source>
        <dbReference type="ARBA" id="ARBA00007905"/>
    </source>
</evidence>
<feature type="binding site" evidence="6">
    <location>
        <position position="109"/>
    </location>
    <ligand>
        <name>substrate</name>
    </ligand>
</feature>
<comment type="caution">
    <text evidence="9">The sequence shown here is derived from an EMBL/GenBank/DDBJ whole genome shotgun (WGS) entry which is preliminary data.</text>
</comment>
<dbReference type="Proteomes" id="UP000249725">
    <property type="component" value="Unassembled WGS sequence"/>
</dbReference>
<dbReference type="PROSITE" id="PS00798">
    <property type="entry name" value="ALDOKETO_REDUCTASE_1"/>
    <property type="match status" value="1"/>
</dbReference>
<dbReference type="Pfam" id="PF00248">
    <property type="entry name" value="Aldo_ket_red"/>
    <property type="match status" value="1"/>
</dbReference>
<proteinExistence type="inferred from homology"/>
<gene>
    <name evidence="9" type="ORF">DJ018_14425</name>
</gene>
<sequence>MMSVSSIALSDGRTIPQLGLGVWQSPADLTAQVVRTAIQAGYRSIDTAMIYRNEAAVGEGVRSADVPREDLFITTKLWNDDQGYDQALWAFEASLKRLEMDYVDLYLIHWPAPKQGKYLDSWRALIRLQEEGRARSIGVSNFMPEHLRRIVAETGVSPVLNQIELHPRFQQTDQRAIHVGMGIVTESWSPLGQGSLLENETLEAIAAKHGKTPAQVIIRWHIDQGLVVIPKSVNPERIAQNIDVFDFSLDDEDMQAIRKLDSTSGRLGPDPLAFG</sequence>
<reference evidence="10" key="1">
    <citation type="submission" date="2018-05" db="EMBL/GenBank/DDBJ databases">
        <authorList>
            <person name="Li X."/>
        </authorList>
    </citation>
    <scope>NUCLEOTIDE SEQUENCE [LARGE SCALE GENOMIC DNA]</scope>
    <source>
        <strain evidence="10">YIM 73061</strain>
    </source>
</reference>
<dbReference type="PRINTS" id="PR00069">
    <property type="entry name" value="ALDKETRDTASE"/>
</dbReference>
<evidence type="ECO:0000256" key="3">
    <source>
        <dbReference type="ARBA" id="ARBA00023002"/>
    </source>
</evidence>